<dbReference type="InterPro" id="IPR003870">
    <property type="entry name" value="DUF222"/>
</dbReference>
<dbReference type="EMBL" id="CP013200">
    <property type="protein sequence ID" value="ALO67097.1"/>
    <property type="molecule type" value="Genomic_DNA"/>
</dbReference>
<organism evidence="3 4">
    <name type="scientific">Arthrobacter alpinus</name>
    <dbReference type="NCBI Taxonomy" id="656366"/>
    <lineage>
        <taxon>Bacteria</taxon>
        <taxon>Bacillati</taxon>
        <taxon>Actinomycetota</taxon>
        <taxon>Actinomycetes</taxon>
        <taxon>Micrococcales</taxon>
        <taxon>Micrococcaceae</taxon>
        <taxon>Arthrobacter</taxon>
    </lineage>
</organism>
<name>A0A0S2LZU8_9MICC</name>
<dbReference type="InterPro" id="IPR003615">
    <property type="entry name" value="HNH_nuc"/>
</dbReference>
<feature type="region of interest" description="Disordered" evidence="1">
    <location>
        <begin position="303"/>
        <end position="393"/>
    </location>
</feature>
<dbReference type="Pfam" id="PF02720">
    <property type="entry name" value="DUF222"/>
    <property type="match status" value="1"/>
</dbReference>
<dbReference type="SMART" id="SM00507">
    <property type="entry name" value="HNHc"/>
    <property type="match status" value="1"/>
</dbReference>
<dbReference type="CDD" id="cd00085">
    <property type="entry name" value="HNHc"/>
    <property type="match status" value="1"/>
</dbReference>
<reference evidence="3 4" key="2">
    <citation type="journal article" date="2016" name="J. Biotechnol.">
        <title>Complete genome sequence of Arthrobacter alpinus ERGS4:06, a yellow pigmented bacterium tolerant to cold and radiations isolated from Sikkim Himalaya.</title>
        <authorList>
            <person name="Kumar R."/>
            <person name="Singh D."/>
            <person name="Swarnkar M.K."/>
            <person name="Singh A.K."/>
            <person name="Kumar S."/>
        </authorList>
    </citation>
    <scope>NUCLEOTIDE SEQUENCE [LARGE SCALE GENOMIC DNA]</scope>
    <source>
        <strain evidence="3 4">ERGS4:06</strain>
    </source>
</reference>
<reference evidence="4" key="1">
    <citation type="submission" date="2015-11" db="EMBL/GenBank/DDBJ databases">
        <authorList>
            <person name="Kumar R."/>
            <person name="Singh D."/>
            <person name="Swarnkar M.K."/>
            <person name="Singh A.K."/>
            <person name="Kumar S."/>
        </authorList>
    </citation>
    <scope>NUCLEOTIDE SEQUENCE [LARGE SCALE GENOMIC DNA]</scope>
    <source>
        <strain evidence="4">ERGS4:06</strain>
    </source>
</reference>
<dbReference type="AlphaFoldDB" id="A0A0S2LZU8"/>
<gene>
    <name evidence="3" type="ORF">AS189_12035</name>
</gene>
<feature type="domain" description="HNH nuclease" evidence="2">
    <location>
        <begin position="531"/>
        <end position="583"/>
    </location>
</feature>
<accession>A0A0S2LZU8</accession>
<evidence type="ECO:0000313" key="4">
    <source>
        <dbReference type="Proteomes" id="UP000059574"/>
    </source>
</evidence>
<evidence type="ECO:0000259" key="2">
    <source>
        <dbReference type="SMART" id="SM00507"/>
    </source>
</evidence>
<dbReference type="Proteomes" id="UP000059574">
    <property type="component" value="Chromosome"/>
</dbReference>
<sequence length="744" mass="81510">MNRENASATATVADLIAGLTLPVIEPLASDIEPLLGLPPLPPPENLTFPHAGPHSGTQLGSQRGSQIEGVRGLMDSYGDAIAAMRRHQNQCAAHVAVLVERLDSLSVVEGGLVALDVWQKGGALAQITAELAIILHVGEGAAGRLIEQSVTLVRQLPATMEVLSAGELSWEHAVIIAEETSLLRSAHVAQATIDAFEQRLLEHAANKTPPSFRSAARRLRERSYPETITSRTRHAFAERSLRVTRGQDGMSWLSLYAPAPTIEAIWDQCHFTAQAARGPHEGRTQTQLRADVAAALLLRQSMDQNGIHSPATVPVPARSDESDDLAASDSTDSRVRTECGESGGEPINESGSPEQYPWYLQPEPNPCGEGAFPDPNRRAASFSPCQIPDFDDPNYNDPAFQEPDRRNQPEWNGAAHLPALTPAGTSANTGLWPNSSSASFLGEVTGRHRMFANDMGTWPPLPQVTPIVLIPALSLLGGTNELAWMEGAGPISMEVAKRLASQASSMLRVLVDPISNEPLDIAPDRYRISQAMRTMLRITEEYCQFPGCLAKAITCDVDHVKSFETGGRSIYNNLENLCSHHHLLKHFKDDKDRHGKRRCIDEPERQDVRLRGWTPCVENDGRVSWTSPSGRYCPPNLEEKQPPAYPKWLKKLIARAVNRRGRSPEYVPDQLRETELAQAFSLALEEAVAAALARAADVEETWDPDNLPEPPAPTPYDEEDDEIRTQMAFETARRNPHLGLPYAA</sequence>
<protein>
    <recommendedName>
        <fullName evidence="2">HNH nuclease domain-containing protein</fullName>
    </recommendedName>
</protein>
<evidence type="ECO:0000256" key="1">
    <source>
        <dbReference type="SAM" id="MobiDB-lite"/>
    </source>
</evidence>
<proteinExistence type="predicted"/>
<evidence type="ECO:0000313" key="3">
    <source>
        <dbReference type="EMBL" id="ALO67097.1"/>
    </source>
</evidence>
<feature type="region of interest" description="Disordered" evidence="1">
    <location>
        <begin position="695"/>
        <end position="719"/>
    </location>
</feature>